<evidence type="ECO:0000259" key="1">
    <source>
        <dbReference type="PROSITE" id="PS50075"/>
    </source>
</evidence>
<dbReference type="InterPro" id="IPR009081">
    <property type="entry name" value="PP-bd_ACP"/>
</dbReference>
<proteinExistence type="predicted"/>
<dbReference type="OrthoDB" id="5420094at2"/>
<name>A0A1H7UGS6_9BACT</name>
<reference evidence="2 3" key="1">
    <citation type="submission" date="2016-10" db="EMBL/GenBank/DDBJ databases">
        <authorList>
            <person name="de Groot N.N."/>
        </authorList>
    </citation>
    <scope>NUCLEOTIDE SEQUENCE [LARGE SCALE GENOMIC DNA]</scope>
    <source>
        <strain evidence="2 3">DSM 8423</strain>
    </source>
</reference>
<gene>
    <name evidence="2" type="ORF">SAMN04489760_101185</name>
</gene>
<dbReference type="InterPro" id="IPR036736">
    <property type="entry name" value="ACP-like_sf"/>
</dbReference>
<accession>A0A1H7UGS6</accession>
<dbReference type="EMBL" id="FOBS01000001">
    <property type="protein sequence ID" value="SEL96233.1"/>
    <property type="molecule type" value="Genomic_DNA"/>
</dbReference>
<dbReference type="PROSITE" id="PS50075">
    <property type="entry name" value="CARRIER"/>
    <property type="match status" value="1"/>
</dbReference>
<dbReference type="Proteomes" id="UP000198744">
    <property type="component" value="Unassembled WGS sequence"/>
</dbReference>
<evidence type="ECO:0000313" key="2">
    <source>
        <dbReference type="EMBL" id="SEL96233.1"/>
    </source>
</evidence>
<feature type="domain" description="Carrier" evidence="1">
    <location>
        <begin position="1"/>
        <end position="86"/>
    </location>
</feature>
<sequence>MDLLTEIQAILVETLDLEDKEITGESRLRKDLDIESIDMLELALSFSSRFGIEVDEDDIFLQRVPLFIEEAESEGRDVSSFLSSRIPFLSGERIGEILSEGEADPRVQDLVDYISWRLSRKS</sequence>
<keyword evidence="3" id="KW-1185">Reference proteome</keyword>
<evidence type="ECO:0000313" key="3">
    <source>
        <dbReference type="Proteomes" id="UP000198744"/>
    </source>
</evidence>
<dbReference type="Gene3D" id="1.10.1200.10">
    <property type="entry name" value="ACP-like"/>
    <property type="match status" value="1"/>
</dbReference>
<dbReference type="Pfam" id="PF00550">
    <property type="entry name" value="PP-binding"/>
    <property type="match status" value="1"/>
</dbReference>
<dbReference type="RefSeq" id="WP_093881898.1">
    <property type="nucleotide sequence ID" value="NZ_FOBS01000001.1"/>
</dbReference>
<dbReference type="SUPFAM" id="SSF47336">
    <property type="entry name" value="ACP-like"/>
    <property type="match status" value="1"/>
</dbReference>
<protein>
    <submittedName>
        <fullName evidence="2">Acyl carrier protein</fullName>
    </submittedName>
</protein>
<dbReference type="STRING" id="43775.SAMN04489760_101185"/>
<dbReference type="AlphaFoldDB" id="A0A1H7UGS6"/>
<organism evidence="2 3">
    <name type="scientific">Syntrophus gentianae</name>
    <dbReference type="NCBI Taxonomy" id="43775"/>
    <lineage>
        <taxon>Bacteria</taxon>
        <taxon>Pseudomonadati</taxon>
        <taxon>Thermodesulfobacteriota</taxon>
        <taxon>Syntrophia</taxon>
        <taxon>Syntrophales</taxon>
        <taxon>Syntrophaceae</taxon>
        <taxon>Syntrophus</taxon>
    </lineage>
</organism>